<dbReference type="PANTHER" id="PTHR42885">
    <property type="entry name" value="HISTIDINOL-PHOSPHATE AMINOTRANSFERASE-RELATED"/>
    <property type="match status" value="1"/>
</dbReference>
<dbReference type="InterPro" id="IPR015424">
    <property type="entry name" value="PyrdxlP-dep_Trfase"/>
</dbReference>
<dbReference type="GO" id="GO:0008483">
    <property type="term" value="F:transaminase activity"/>
    <property type="evidence" value="ECO:0007669"/>
    <property type="project" value="UniProtKB-KW"/>
</dbReference>
<dbReference type="SUPFAM" id="SSF53383">
    <property type="entry name" value="PLP-dependent transferases"/>
    <property type="match status" value="1"/>
</dbReference>
<keyword evidence="2" id="KW-0032">Aminotransferase</keyword>
<comment type="cofactor">
    <cofactor evidence="1">
        <name>pyridoxal 5'-phosphate</name>
        <dbReference type="ChEBI" id="CHEBI:597326"/>
    </cofactor>
</comment>
<evidence type="ECO:0000256" key="4">
    <source>
        <dbReference type="ARBA" id="ARBA00022898"/>
    </source>
</evidence>
<proteinExistence type="predicted"/>
<organism evidence="6">
    <name type="scientific">marine sediment metagenome</name>
    <dbReference type="NCBI Taxonomy" id="412755"/>
    <lineage>
        <taxon>unclassified sequences</taxon>
        <taxon>metagenomes</taxon>
        <taxon>ecological metagenomes</taxon>
    </lineage>
</organism>
<dbReference type="Gene3D" id="3.40.640.10">
    <property type="entry name" value="Type I PLP-dependent aspartate aminotransferase-like (Major domain)"/>
    <property type="match status" value="1"/>
</dbReference>
<dbReference type="PANTHER" id="PTHR42885:SF2">
    <property type="entry name" value="HISTIDINOL-PHOSPHATE AMINOTRANSFERASE"/>
    <property type="match status" value="1"/>
</dbReference>
<name>X1J7Y6_9ZZZZ</name>
<accession>X1J7Y6</accession>
<feature type="domain" description="Aminotransferase class I/classII large" evidence="5">
    <location>
        <begin position="54"/>
        <end position="205"/>
    </location>
</feature>
<dbReference type="Gene3D" id="3.90.1150.10">
    <property type="entry name" value="Aspartate Aminotransferase, domain 1"/>
    <property type="match status" value="1"/>
</dbReference>
<reference evidence="6" key="1">
    <citation type="journal article" date="2014" name="Front. Microbiol.">
        <title>High frequency of phylogenetically diverse reductive dehalogenase-homologous genes in deep subseafloor sedimentary metagenomes.</title>
        <authorList>
            <person name="Kawai M."/>
            <person name="Futagami T."/>
            <person name="Toyoda A."/>
            <person name="Takaki Y."/>
            <person name="Nishi S."/>
            <person name="Hori S."/>
            <person name="Arai W."/>
            <person name="Tsubouchi T."/>
            <person name="Morono Y."/>
            <person name="Uchiyama I."/>
            <person name="Ito T."/>
            <person name="Fujiyama A."/>
            <person name="Inagaki F."/>
            <person name="Takami H."/>
        </authorList>
    </citation>
    <scope>NUCLEOTIDE SEQUENCE</scope>
    <source>
        <strain evidence="6">Expedition CK06-06</strain>
    </source>
</reference>
<comment type="caution">
    <text evidence="6">The sequence shown here is derived from an EMBL/GenBank/DDBJ whole genome shotgun (WGS) entry which is preliminary data.</text>
</comment>
<dbReference type="Pfam" id="PF00155">
    <property type="entry name" value="Aminotran_1_2"/>
    <property type="match status" value="1"/>
</dbReference>
<keyword evidence="3" id="KW-0808">Transferase</keyword>
<dbReference type="InterPro" id="IPR004839">
    <property type="entry name" value="Aminotransferase_I/II_large"/>
</dbReference>
<evidence type="ECO:0000256" key="3">
    <source>
        <dbReference type="ARBA" id="ARBA00022679"/>
    </source>
</evidence>
<gene>
    <name evidence="6" type="ORF">S03H2_60634</name>
</gene>
<dbReference type="CDD" id="cd00609">
    <property type="entry name" value="AAT_like"/>
    <property type="match status" value="1"/>
</dbReference>
<evidence type="ECO:0000256" key="2">
    <source>
        <dbReference type="ARBA" id="ARBA00022576"/>
    </source>
</evidence>
<evidence type="ECO:0000256" key="1">
    <source>
        <dbReference type="ARBA" id="ARBA00001933"/>
    </source>
</evidence>
<evidence type="ECO:0000259" key="5">
    <source>
        <dbReference type="Pfam" id="PF00155"/>
    </source>
</evidence>
<dbReference type="InterPro" id="IPR015421">
    <property type="entry name" value="PyrdxlP-dep_Trfase_major"/>
</dbReference>
<keyword evidence="4" id="KW-0663">Pyridoxal phosphate</keyword>
<dbReference type="InterPro" id="IPR015422">
    <property type="entry name" value="PyrdxlP-dep_Trfase_small"/>
</dbReference>
<sequence length="218" mass="24464">MSLHPRPEVENLEICPHGGLNHAELRTMGLAPDEVLDFSVCSNPFPPPLGVREILNTVAINRYPDSEATEFRQRLSERLAIARDNILAGSGAVELIRLIALAYFRRGDSVLILEPTFGEYEVTCRIAGTEVLKQWVSLDESSTPRIEKTVNLIRQHHPRGIFICNPNNPVGQYLSQQEIEMILDTLRDGLLILDEAYIAFMDESWSSIDLISRGNVVV</sequence>
<dbReference type="GO" id="GO:0030170">
    <property type="term" value="F:pyridoxal phosphate binding"/>
    <property type="evidence" value="ECO:0007669"/>
    <property type="project" value="InterPro"/>
</dbReference>
<dbReference type="EMBL" id="BARU01039091">
    <property type="protein sequence ID" value="GAH77615.1"/>
    <property type="molecule type" value="Genomic_DNA"/>
</dbReference>
<evidence type="ECO:0000313" key="6">
    <source>
        <dbReference type="EMBL" id="GAH77615.1"/>
    </source>
</evidence>
<feature type="non-terminal residue" evidence="6">
    <location>
        <position position="218"/>
    </location>
</feature>
<protein>
    <recommendedName>
        <fullName evidence="5">Aminotransferase class I/classII large domain-containing protein</fullName>
    </recommendedName>
</protein>
<dbReference type="AlphaFoldDB" id="X1J7Y6"/>